<evidence type="ECO:0000256" key="1">
    <source>
        <dbReference type="ARBA" id="ARBA00004651"/>
    </source>
</evidence>
<accession>A0ABW5WRE2</accession>
<evidence type="ECO:0000256" key="2">
    <source>
        <dbReference type="ARBA" id="ARBA00022475"/>
    </source>
</evidence>
<keyword evidence="9" id="KW-1185">Reference proteome</keyword>
<keyword evidence="2" id="KW-1003">Cell membrane</keyword>
<evidence type="ECO:0000256" key="6">
    <source>
        <dbReference type="SAM" id="Phobius"/>
    </source>
</evidence>
<dbReference type="EMBL" id="JBHUOQ010000001">
    <property type="protein sequence ID" value="MFD2829077.1"/>
    <property type="molecule type" value="Genomic_DNA"/>
</dbReference>
<dbReference type="Pfam" id="PF06271">
    <property type="entry name" value="RDD"/>
    <property type="match status" value="1"/>
</dbReference>
<comment type="subcellular location">
    <subcellularLocation>
        <location evidence="1">Cell membrane</location>
        <topology evidence="1">Multi-pass membrane protein</topology>
    </subcellularLocation>
</comment>
<keyword evidence="4 6" id="KW-1133">Transmembrane helix</keyword>
<dbReference type="PANTHER" id="PTHR36115">
    <property type="entry name" value="PROLINE-RICH ANTIGEN HOMOLOG-RELATED"/>
    <property type="match status" value="1"/>
</dbReference>
<dbReference type="PANTHER" id="PTHR36115:SF9">
    <property type="entry name" value="LMO1584 PROTEIN"/>
    <property type="match status" value="1"/>
</dbReference>
<evidence type="ECO:0000313" key="9">
    <source>
        <dbReference type="Proteomes" id="UP001597519"/>
    </source>
</evidence>
<comment type="caution">
    <text evidence="8">The sequence shown here is derived from an EMBL/GenBank/DDBJ whole genome shotgun (WGS) entry which is preliminary data.</text>
</comment>
<dbReference type="Proteomes" id="UP001597519">
    <property type="component" value="Unassembled WGS sequence"/>
</dbReference>
<feature type="transmembrane region" description="Helical" evidence="6">
    <location>
        <begin position="63"/>
        <end position="89"/>
    </location>
</feature>
<sequence>MEQSERYQPAGLPLEKKLDFMATASSFSRFLAFLIDILAIWGINQIAVYPLIRLFGLEGWYLFAPVVNLTVISSGLVYFLYFILMTYFLKATLGKMITGIHVIDKEEKKLTFTQVIFRELIGRFINKTLWYLPALSVLFTENRIGLHDYFADTYVVKNSYYHYKNEIKTSIMRDVDKTNQEDDL</sequence>
<dbReference type="RefSeq" id="WP_377770756.1">
    <property type="nucleotide sequence ID" value="NZ_JBHUOQ010000001.1"/>
</dbReference>
<keyword evidence="5 6" id="KW-0472">Membrane</keyword>
<name>A0ABW5WRE2_9STAP</name>
<dbReference type="InterPro" id="IPR010432">
    <property type="entry name" value="RDD"/>
</dbReference>
<evidence type="ECO:0000259" key="7">
    <source>
        <dbReference type="Pfam" id="PF06271"/>
    </source>
</evidence>
<feature type="transmembrane region" description="Helical" evidence="6">
    <location>
        <begin position="20"/>
        <end position="43"/>
    </location>
</feature>
<keyword evidence="3 6" id="KW-0812">Transmembrane</keyword>
<evidence type="ECO:0000313" key="8">
    <source>
        <dbReference type="EMBL" id="MFD2829077.1"/>
    </source>
</evidence>
<dbReference type="InterPro" id="IPR051791">
    <property type="entry name" value="Pra-immunoreactive"/>
</dbReference>
<evidence type="ECO:0000256" key="3">
    <source>
        <dbReference type="ARBA" id="ARBA00022692"/>
    </source>
</evidence>
<evidence type="ECO:0000256" key="4">
    <source>
        <dbReference type="ARBA" id="ARBA00022989"/>
    </source>
</evidence>
<feature type="domain" description="RDD" evidence="7">
    <location>
        <begin position="24"/>
        <end position="151"/>
    </location>
</feature>
<protein>
    <submittedName>
        <fullName evidence="8">RDD family protein</fullName>
    </submittedName>
</protein>
<reference evidence="9" key="1">
    <citation type="journal article" date="2019" name="Int. J. Syst. Evol. Microbiol.">
        <title>The Global Catalogue of Microorganisms (GCM) 10K type strain sequencing project: providing services to taxonomists for standard genome sequencing and annotation.</title>
        <authorList>
            <consortium name="The Broad Institute Genomics Platform"/>
            <consortium name="The Broad Institute Genome Sequencing Center for Infectious Disease"/>
            <person name="Wu L."/>
            <person name="Ma J."/>
        </authorList>
    </citation>
    <scope>NUCLEOTIDE SEQUENCE [LARGE SCALE GENOMIC DNA]</scope>
    <source>
        <strain evidence="9">KCTC 33575</strain>
    </source>
</reference>
<organism evidence="8 9">
    <name type="scientific">Corticicoccus populi</name>
    <dbReference type="NCBI Taxonomy" id="1812821"/>
    <lineage>
        <taxon>Bacteria</taxon>
        <taxon>Bacillati</taxon>
        <taxon>Bacillota</taxon>
        <taxon>Bacilli</taxon>
        <taxon>Bacillales</taxon>
        <taxon>Staphylococcaceae</taxon>
        <taxon>Corticicoccus</taxon>
    </lineage>
</organism>
<evidence type="ECO:0000256" key="5">
    <source>
        <dbReference type="ARBA" id="ARBA00023136"/>
    </source>
</evidence>
<proteinExistence type="predicted"/>
<gene>
    <name evidence="8" type="ORF">ACFSX4_01270</name>
</gene>